<dbReference type="AlphaFoldDB" id="A0A8U0HXD6"/>
<dbReference type="RefSeq" id="WP_248651549.1">
    <property type="nucleotide sequence ID" value="NZ_CP096659.1"/>
</dbReference>
<proteinExistence type="predicted"/>
<feature type="compositionally biased region" description="Basic and acidic residues" evidence="1">
    <location>
        <begin position="89"/>
        <end position="100"/>
    </location>
</feature>
<dbReference type="InterPro" id="IPR027598">
    <property type="entry name" value="Amphi-Trp_dom"/>
</dbReference>
<evidence type="ECO:0000259" key="2">
    <source>
        <dbReference type="Pfam" id="PF20068"/>
    </source>
</evidence>
<dbReference type="NCBIfam" id="TIGR04354">
    <property type="entry name" value="amphi-Trp"/>
    <property type="match status" value="1"/>
</dbReference>
<name>A0A8U0HXD6_9EURY</name>
<dbReference type="Proteomes" id="UP000830729">
    <property type="component" value="Chromosome"/>
</dbReference>
<accession>A0A8U0HXD6</accession>
<dbReference type="Pfam" id="PF20068">
    <property type="entry name" value="Amphi-Trp"/>
    <property type="match status" value="1"/>
</dbReference>
<gene>
    <name evidence="3" type="ORF">M0R89_05435</name>
</gene>
<sequence>MGDRVNLPDDRDRQRTTVTDGFFEREIHLSREATANFLRDLADQIETDTSLTLSSQEWEIPFDYREPVEVEVEFSGGRESELEVELEFTEPRGGEELSVE</sequence>
<keyword evidence="4" id="KW-1185">Reference proteome</keyword>
<evidence type="ECO:0000256" key="1">
    <source>
        <dbReference type="SAM" id="MobiDB-lite"/>
    </source>
</evidence>
<evidence type="ECO:0000313" key="4">
    <source>
        <dbReference type="Proteomes" id="UP000830729"/>
    </source>
</evidence>
<dbReference type="KEGG" id="halx:M0R89_05435"/>
<dbReference type="EMBL" id="CP096659">
    <property type="protein sequence ID" value="UPV75509.1"/>
    <property type="molecule type" value="Genomic_DNA"/>
</dbReference>
<feature type="region of interest" description="Disordered" evidence="1">
    <location>
        <begin position="81"/>
        <end position="100"/>
    </location>
</feature>
<reference evidence="3 4" key="1">
    <citation type="submission" date="2022-04" db="EMBL/GenBank/DDBJ databases">
        <title>Diverse halophilic archaea isolated from saline environments.</title>
        <authorList>
            <person name="Cui H.-L."/>
        </authorList>
    </citation>
    <scope>NUCLEOTIDE SEQUENCE [LARGE SCALE GENOMIC DNA]</scope>
    <source>
        <strain evidence="3 4">XZYJT49</strain>
    </source>
</reference>
<organism evidence="3 4">
    <name type="scientific">Halorussus limi</name>
    <dbReference type="NCBI Taxonomy" id="2938695"/>
    <lineage>
        <taxon>Archaea</taxon>
        <taxon>Methanobacteriati</taxon>
        <taxon>Methanobacteriota</taxon>
        <taxon>Stenosarchaea group</taxon>
        <taxon>Halobacteria</taxon>
        <taxon>Halobacteriales</taxon>
        <taxon>Haladaptataceae</taxon>
        <taxon>Halorussus</taxon>
    </lineage>
</organism>
<feature type="domain" description="Amphi-Trp" evidence="2">
    <location>
        <begin position="22"/>
        <end position="95"/>
    </location>
</feature>
<protein>
    <submittedName>
        <fullName evidence="3">Amphi-Trp domain-containing protein</fullName>
    </submittedName>
</protein>
<dbReference type="GeneID" id="72184620"/>
<evidence type="ECO:0000313" key="3">
    <source>
        <dbReference type="EMBL" id="UPV75509.1"/>
    </source>
</evidence>